<protein>
    <submittedName>
        <fullName evidence="1">Uncharacterized protein</fullName>
    </submittedName>
</protein>
<sequence>MNSIAYRKFKKEMGQANHFLITIMIGLDAVEDGAQKKSEFKTSWNPQDVTASVIRSKIYAIKSALAWTVDNLDMYLRLCNRKPRLLNSNESDEFSKTKHSVYKKYKTIVTNHPELETNKKAFVDLLVCWRNNLVHFDAENQMLEESKKYFDKGVKNDEQLKQYNFDEIDMLKRFNEGGCPTFKETTTLISMTIHFVKQLDALLLSEIKQELYLDEILCHKMKNKDEIRKIFGYGSESIEQKIKSIRQYLVTFGITDEFINKDGKKYIEDIAKLHIAEIKERLKDHTLIKAST</sequence>
<organism evidence="1">
    <name type="scientific">bioreactor metagenome</name>
    <dbReference type="NCBI Taxonomy" id="1076179"/>
    <lineage>
        <taxon>unclassified sequences</taxon>
        <taxon>metagenomes</taxon>
        <taxon>ecological metagenomes</taxon>
    </lineage>
</organism>
<gene>
    <name evidence="1" type="ORF">SDC9_144047</name>
</gene>
<dbReference type="AlphaFoldDB" id="A0A645E8C3"/>
<evidence type="ECO:0000313" key="1">
    <source>
        <dbReference type="EMBL" id="MPM96882.1"/>
    </source>
</evidence>
<reference evidence="1" key="1">
    <citation type="submission" date="2019-08" db="EMBL/GenBank/DDBJ databases">
        <authorList>
            <person name="Kucharzyk K."/>
            <person name="Murdoch R.W."/>
            <person name="Higgins S."/>
            <person name="Loffler F."/>
        </authorList>
    </citation>
    <scope>NUCLEOTIDE SEQUENCE</scope>
</reference>
<accession>A0A645E8C3</accession>
<comment type="caution">
    <text evidence="1">The sequence shown here is derived from an EMBL/GenBank/DDBJ whole genome shotgun (WGS) entry which is preliminary data.</text>
</comment>
<dbReference type="EMBL" id="VSSQ01043217">
    <property type="protein sequence ID" value="MPM96882.1"/>
    <property type="molecule type" value="Genomic_DNA"/>
</dbReference>
<proteinExistence type="predicted"/>
<name>A0A645E8C3_9ZZZZ</name>